<dbReference type="GeneID" id="108674842"/>
<feature type="compositionally biased region" description="Low complexity" evidence="1">
    <location>
        <begin position="350"/>
        <end position="368"/>
    </location>
</feature>
<evidence type="ECO:0000256" key="1">
    <source>
        <dbReference type="SAM" id="MobiDB-lite"/>
    </source>
</evidence>
<feature type="region of interest" description="Disordered" evidence="1">
    <location>
        <begin position="911"/>
        <end position="971"/>
    </location>
</feature>
<dbReference type="Proteomes" id="UP000694843">
    <property type="component" value="Unplaced"/>
</dbReference>
<feature type="compositionally biased region" description="Polar residues" evidence="1">
    <location>
        <begin position="748"/>
        <end position="761"/>
    </location>
</feature>
<reference evidence="3" key="1">
    <citation type="submission" date="2025-08" db="UniProtKB">
        <authorList>
            <consortium name="RefSeq"/>
        </authorList>
    </citation>
    <scope>IDENTIFICATION</scope>
    <source>
        <tissue evidence="3">Whole organism</tissue>
    </source>
</reference>
<keyword evidence="2" id="KW-1185">Reference proteome</keyword>
<dbReference type="KEGG" id="hazt:108674842"/>
<feature type="compositionally biased region" description="Polar residues" evidence="1">
    <location>
        <begin position="1174"/>
        <end position="1185"/>
    </location>
</feature>
<feature type="compositionally biased region" description="Basic and acidic residues" evidence="1">
    <location>
        <begin position="1251"/>
        <end position="1265"/>
    </location>
</feature>
<feature type="region of interest" description="Disordered" evidence="1">
    <location>
        <begin position="127"/>
        <end position="151"/>
    </location>
</feature>
<feature type="region of interest" description="Disordered" evidence="1">
    <location>
        <begin position="350"/>
        <end position="417"/>
    </location>
</feature>
<feature type="region of interest" description="Disordered" evidence="1">
    <location>
        <begin position="1034"/>
        <end position="1055"/>
    </location>
</feature>
<evidence type="ECO:0000313" key="3">
    <source>
        <dbReference type="RefSeq" id="XP_018018305.1"/>
    </source>
</evidence>
<feature type="region of interest" description="Disordered" evidence="1">
    <location>
        <begin position="642"/>
        <end position="668"/>
    </location>
</feature>
<feature type="region of interest" description="Disordered" evidence="1">
    <location>
        <begin position="1104"/>
        <end position="1158"/>
    </location>
</feature>
<feature type="compositionally biased region" description="Low complexity" evidence="1">
    <location>
        <begin position="1119"/>
        <end position="1136"/>
    </location>
</feature>
<feature type="compositionally biased region" description="Low complexity" evidence="1">
    <location>
        <begin position="383"/>
        <end position="396"/>
    </location>
</feature>
<feature type="compositionally biased region" description="Low complexity" evidence="1">
    <location>
        <begin position="913"/>
        <end position="927"/>
    </location>
</feature>
<feature type="compositionally biased region" description="Low complexity" evidence="1">
    <location>
        <begin position="1144"/>
        <end position="1153"/>
    </location>
</feature>
<protein>
    <submittedName>
        <fullName evidence="3">Uncharacterized protein LOC108674842</fullName>
    </submittedName>
</protein>
<feature type="region of interest" description="Disordered" evidence="1">
    <location>
        <begin position="251"/>
        <end position="304"/>
    </location>
</feature>
<proteinExistence type="predicted"/>
<feature type="compositionally biased region" description="Polar residues" evidence="1">
    <location>
        <begin position="929"/>
        <end position="938"/>
    </location>
</feature>
<feature type="compositionally biased region" description="Low complexity" evidence="1">
    <location>
        <begin position="136"/>
        <end position="151"/>
    </location>
</feature>
<feature type="region of interest" description="Disordered" evidence="1">
    <location>
        <begin position="1172"/>
        <end position="1402"/>
    </location>
</feature>
<sequence length="1575" mass="173393">MHLHHWQDLQKLLDKIVEEYEVKSAALEPTQAFPLDETKKKNGELVTIAYKWKEYKKCRCFYLSPSSDCSDLSSSDEEASVQDLLLARIDDKYRKTDEEVIVQVVSPDQGADAALSDAGRRTRVVRTGKRARLQRSPDAPAAEAASPEKPMSEMAKLCATLTEGRAKAKKQKREARVRVPRCSASRQEKYSVFDSTSPDDSVVYCPPVQSNDQPIAVSFEEPKEKFSRNFPIFDLQASKQDRVKSSQCLAVQSNISPPPPNAASSAHNVPSSPDNATSLSPNVASSPHNAASSPPHDSTPPPFVSNSRWKFMRVNSAHHGATQDVISPSNFSINSSENCDSKLKMKSFGSLNNSSHNGTSSSSGSETRTSLRKKITGYKDELSSSPHSSYDPFSPSIYQDPLIEDSRSPERNVPESDLQDEFYSSCGTDEFEPLSIVSLSAVHTPGNYTFLNNNIDSDGNVMSACSPDMFSDYLHTADGSIDHKSLSLQDARLCNEENSTEYSHNPDADVSENVQDLEILDQIDPDSCHEDINDSQLSASENMMTPTFTSSRTGNNDTSAMDAIKPANLPPYFSDVKKFGKRVEDYEVSEGNPWVRRTRSLRSVVPAPVANLVDPPAKDRWFRSQPAAKNCTDSSITRQYGSFGAISPSKSSPNCQVENTGCESSEKTSEVPDTRFAYLEERSFYVDENGIPDTGSITFIHSKEIPADKHDVMHSSPNISGEDPPRLPRAHKLFPRERSSDNEIPDNISASMMPSRQDSTSPVIMTCQLGRQSSRTNNSILSINDNPLNSFSSTKCSLKTNGMHQSSRKTLSTSPLGREDSLQSCLQITPAAATSPDACPLARPPTRLEDHLEEYSPIVHNSCTLDQTLPATSKAMPKNYPLSAICSPEEIKQIVYETPYVSLETCPDLPNGASDATSSSSSTSATSKPRPSTKTQKLPNAIYVTKKPPVKKRKIKYQSTEESLQTSDEGKTEFDLALMESMTPPLRNGVTEAKPCVLQEKKETKKNTKARKACTENSSKKTSSMKKSCAKASSAVHKFKKRNSQGEVLSPRKLARAKIQRSKQITSKCLMETFNSDDELPDLDSTTDPEKLTVFHGIIDKPSNTTQVGIRKRGRPKKTGISSSSTSCASSIAGNSKALKKSPVKVNSKSSNPTKLLDDNVPVTAFDEAISNEIGKSSSHSQPIRNNCKDSPDDDATVRRSPSHRTGNVVFSDGLTLEARNDPKVVDSKIQNSSTTSGRSKRNPSVPPRFYLDHVTDENSCEKSNKNLSSKGKKLAATASYSKSRSKRSSNQKSGRNVRPGTSKASGGEQSSLKDWLKGKSPSDHSSLESRGKSKPVTTQSLANDVSECASQEAPPDRLVASESGAEPENRNNDDSWFNTGSPEKDLHPNSTISLENSNLDDEEDPMDVLLGCFEAEAPVPPHCEPENLRTVMHKIWSDFKGNKLIEWLPSQLSWLRNVLCGKELNLWHSTYLRGVNATEMLNTYLYFALLSHAQITTIATFLEENMEPEINARFKRDPRPPHMYTWRVQVPLLVIRKCCEVTGLPFHESAELLVAARYSLSKELPQSSSSKLLS</sequence>
<dbReference type="RefSeq" id="XP_018018305.1">
    <property type="nucleotide sequence ID" value="XM_018162816.2"/>
</dbReference>
<feature type="compositionally biased region" description="Polar residues" evidence="1">
    <location>
        <begin position="1303"/>
        <end position="1313"/>
    </location>
</feature>
<feature type="compositionally biased region" description="Low complexity" evidence="1">
    <location>
        <begin position="280"/>
        <end position="296"/>
    </location>
</feature>
<feature type="compositionally biased region" description="Low complexity" evidence="1">
    <location>
        <begin position="262"/>
        <end position="273"/>
    </location>
</feature>
<name>A0A8B7NX60_HYAAZ</name>
<organism evidence="2 3">
    <name type="scientific">Hyalella azteca</name>
    <name type="common">Amphipod</name>
    <dbReference type="NCBI Taxonomy" id="294128"/>
    <lineage>
        <taxon>Eukaryota</taxon>
        <taxon>Metazoa</taxon>
        <taxon>Ecdysozoa</taxon>
        <taxon>Arthropoda</taxon>
        <taxon>Crustacea</taxon>
        <taxon>Multicrustacea</taxon>
        <taxon>Malacostraca</taxon>
        <taxon>Eumalacostraca</taxon>
        <taxon>Peracarida</taxon>
        <taxon>Amphipoda</taxon>
        <taxon>Senticaudata</taxon>
        <taxon>Talitrida</taxon>
        <taxon>Talitroidea</taxon>
        <taxon>Hyalellidae</taxon>
        <taxon>Hyalella</taxon>
    </lineage>
</organism>
<feature type="compositionally biased region" description="Polar residues" evidence="1">
    <location>
        <begin position="1389"/>
        <end position="1398"/>
    </location>
</feature>
<feature type="compositionally biased region" description="Basic and acidic residues" evidence="1">
    <location>
        <begin position="404"/>
        <end position="414"/>
    </location>
</feature>
<feature type="region of interest" description="Disordered" evidence="1">
    <location>
        <begin position="738"/>
        <end position="761"/>
    </location>
</feature>
<feature type="region of interest" description="Disordered" evidence="1">
    <location>
        <begin position="799"/>
        <end position="818"/>
    </location>
</feature>
<feature type="compositionally biased region" description="Polar residues" evidence="1">
    <location>
        <begin position="957"/>
        <end position="967"/>
    </location>
</feature>
<dbReference type="OrthoDB" id="10684824at2759"/>
<feature type="compositionally biased region" description="Polar residues" evidence="1">
    <location>
        <begin position="799"/>
        <end position="815"/>
    </location>
</feature>
<accession>A0A8B7NX60</accession>
<gene>
    <name evidence="3" type="primary">LOC108674842</name>
</gene>
<evidence type="ECO:0000313" key="2">
    <source>
        <dbReference type="Proteomes" id="UP000694843"/>
    </source>
</evidence>
<feature type="compositionally biased region" description="Polar residues" evidence="1">
    <location>
        <begin position="648"/>
        <end position="663"/>
    </location>
</feature>
<feature type="compositionally biased region" description="Polar residues" evidence="1">
    <location>
        <begin position="1229"/>
        <end position="1238"/>
    </location>
</feature>
<feature type="compositionally biased region" description="Basic and acidic residues" evidence="1">
    <location>
        <begin position="1315"/>
        <end position="1332"/>
    </location>
</feature>